<feature type="region of interest" description="Disordered" evidence="1">
    <location>
        <begin position="226"/>
        <end position="256"/>
    </location>
</feature>
<reference evidence="2 3" key="1">
    <citation type="journal article" date="2023" name="J. Hered.">
        <title>Chromosome-level genome of the wood stork (Mycteria americana) provides insight into avian chromosome evolution.</title>
        <authorList>
            <person name="Flamio R. Jr."/>
            <person name="Ramstad K.M."/>
        </authorList>
    </citation>
    <scope>NUCLEOTIDE SEQUENCE [LARGE SCALE GENOMIC DNA]</scope>
    <source>
        <strain evidence="2">JAX WOST 10</strain>
    </source>
</reference>
<gene>
    <name evidence="2" type="ORF">QYF61_022360</name>
</gene>
<evidence type="ECO:0000256" key="1">
    <source>
        <dbReference type="SAM" id="MobiDB-lite"/>
    </source>
</evidence>
<feature type="compositionally biased region" description="Polar residues" evidence="1">
    <location>
        <begin position="236"/>
        <end position="250"/>
    </location>
</feature>
<protein>
    <submittedName>
        <fullName evidence="2">Uncharacterized protein</fullName>
    </submittedName>
</protein>
<evidence type="ECO:0000313" key="3">
    <source>
        <dbReference type="Proteomes" id="UP001333110"/>
    </source>
</evidence>
<dbReference type="PRINTS" id="PR01345">
    <property type="entry name" value="CERVTRCPTASE"/>
</dbReference>
<comment type="caution">
    <text evidence="2">The sequence shown here is derived from an EMBL/GenBank/DDBJ whole genome shotgun (WGS) entry which is preliminary data.</text>
</comment>
<organism evidence="2 3">
    <name type="scientific">Mycteria americana</name>
    <name type="common">Wood stork</name>
    <dbReference type="NCBI Taxonomy" id="33587"/>
    <lineage>
        <taxon>Eukaryota</taxon>
        <taxon>Metazoa</taxon>
        <taxon>Chordata</taxon>
        <taxon>Craniata</taxon>
        <taxon>Vertebrata</taxon>
        <taxon>Euteleostomi</taxon>
        <taxon>Archelosauria</taxon>
        <taxon>Archosauria</taxon>
        <taxon>Dinosauria</taxon>
        <taxon>Saurischia</taxon>
        <taxon>Theropoda</taxon>
        <taxon>Coelurosauria</taxon>
        <taxon>Aves</taxon>
        <taxon>Neognathae</taxon>
        <taxon>Neoaves</taxon>
        <taxon>Aequornithes</taxon>
        <taxon>Ciconiiformes</taxon>
        <taxon>Ciconiidae</taxon>
        <taxon>Mycteria</taxon>
    </lineage>
</organism>
<accession>A0AAN7NQU6</accession>
<dbReference type="AlphaFoldDB" id="A0AAN7NQU6"/>
<keyword evidence="3" id="KW-1185">Reference proteome</keyword>
<name>A0AAN7NQU6_MYCAM</name>
<dbReference type="PANTHER" id="PTHR33332">
    <property type="entry name" value="REVERSE TRANSCRIPTASE DOMAIN-CONTAINING PROTEIN"/>
    <property type="match status" value="1"/>
</dbReference>
<sequence>MRFNKAECKVLHLGHSNPMQRYRLGEEWLESCLAEKDLGVLVDSPLNMSQQCAQVAKKANGILACIKNSVASRTREVIVPLYSALVRPHLECCVQFGAPHYKRDIERRATKLVKGLEQKSDEERLRELGLFSLEKRRLRGDLIALYNYLKGGCREVGVGLFSQVTSDRMRGDDLQLRQGRFRLDIRKFYFTERVVKHWNRLPREVVESPSLESQLLHEGMRTYCSSETEEVEEQRNQTSKNTSGVEQISRNLLGRH</sequence>
<dbReference type="Proteomes" id="UP001333110">
    <property type="component" value="Unassembled WGS sequence"/>
</dbReference>
<proteinExistence type="predicted"/>
<evidence type="ECO:0000313" key="2">
    <source>
        <dbReference type="EMBL" id="KAK4820240.1"/>
    </source>
</evidence>
<dbReference type="EMBL" id="JAUNZN010000006">
    <property type="protein sequence ID" value="KAK4820240.1"/>
    <property type="molecule type" value="Genomic_DNA"/>
</dbReference>